<protein>
    <submittedName>
        <fullName evidence="1">Uncharacterized protein</fullName>
    </submittedName>
</protein>
<comment type="caution">
    <text evidence="1">The sequence shown here is derived from an EMBL/GenBank/DDBJ whole genome shotgun (WGS) entry which is preliminary data.</text>
</comment>
<keyword evidence="2" id="KW-1185">Reference proteome</keyword>
<sequence length="1787" mass="197707">MATTAPIPSSTEQLVRASGKRTREIFAADFASSVALDHASNPAFSITATTPAPSTAADQVNIAVRIRNEYEHVRELPPALAAKMAAAASTAAERRKKIKNQNAEEQASDPKMRKMIAGASEKADKAKDAQSMALTLRAGGKGAAPNANGPTPSRNATSSSLVRKDTVRQTKPEWHQPWKVSRVMAGHMGWVRSLAVDPDNRFFASGAADRTIKLWDLASGQLKLTLTGHISAVRGLEISPRHPYLFSCGEDKMVKCWDLETNKVIRHYHGHLSGVYTLALHPTLDVLITGGRDGVARVWDMRTRTNVHVLGGHKGTISSIKAQEADPQVITGSMDSTIRLWDLAAGKTQTALTHHKKSVRALALHPKEFTFASGSSQSIKQWMCPRGDFMLNFQPANSIVNTLSVNEDNVMFSGGDDGSMSFWDWKTGHRFQHTEQIAQPGSLDAEAGVMCSTYDRTGLRLIVGGSDKSIQSSASSRFSSIHSGQHDPSLMAWQTALFPADVLGPDSYVVRMSYSRWPGHNVAAAVAADVNLTDFPSSAKPTQDAPRQEKTMALKRRDVVLAAVAIFIAWGYLTHWQPKLHYLPYAFFAGALATLAGGAWLTLTTAWNKELHYEQTGYGARHAAFVRPGRWAAEVAALTKRNEYMMEPVYPASFVVSDSLDVLIGLILRDFVKSWYGSISKSPTFVNEVDGAIRAALGELRDHILAVDMVEVVVSRIIPIITDHLRASYEAEQVVRGRKLMRNVTESEELDLAIAAKYKEGRLHPAASLAYSNTKPIQQQHLRSLIARILPKIMSPGMMTSPAVNVLIKELVACAVLSPIMQMVADPDMWNQLMEGYGRTLLQERKTVRKLRAALDQQTPASPKIPRNVQFPKLAPGDNERRFEKFIRAIRQTNTLADARRFRSEISTQLRKDSQIEGQDAVYLRRLETARSILDQKVTHLSAGGSVRAKVAAKEKPKHKRTSSRFANASLREVLYDASGLSCFMEFMDQADLMRLVQFWIVVDGFRNPLEDELDEEPAESSGILPSWTESDRADIAQIHDGYLSKPELKILPEAKQAVLAFLKAGRKATPQQYFDARRSLLRAQTDAYDQLQEPYFRRFKRSNLYYKWLAMDEAANPSRNIGIQSIAQTLDNPSAAAPAMARSQSSQRPMLKLPAGDLRRAVASSSDLRSHGAIKDFEPPVRRSLDMQSPNTLRSPLFDDDYDTDTMAQSTASLDSDFGQSHANVNNSQVVDAMHAALTDIMDEPEGSLFFDPSLKSPQDVDSRKASVDLPRALSPRPQMQNRKESEKPSIASLGLVGAPHTRGVFNDDLFGDEEKFLEDEVEDQTSFVGKTDEEDIHEAAPGDLGLAEAIDALTADIERLVTQESIVDSLTSKAELTNNAAELRILRKSKASLQREIQRKELQRQQYIVQESDNSLYGRATVFIQSIMVGTEEDGKEYAMYVIEVKRKAGDQMPAATWVISRRYSEFHELQKNLRAKFPQVRGLEFPRRQMMLKLQKDFLHKRRIGLEKYLRELLQIPSVCRSRELRSFLSASAINPADTLKNPVEANDFVSRIYSSVADGMEEFLGNIPVLDQLSVAGQNLISAATTQLAANNLPGDPNAPIAPPGFEAGLGVGDAEAEAELLAFESKEFEPLVKPICDLFLEVFNLNAQNNWLRGRAVVVVLHQLLGGTIERKVRESFTSITSANAIAGYVDKLADTMWPGGRMKQPDPNAQPRTQKDKDKSRREAKAVLETLLPELASSVVGRGNAVTAARRLEGMINNERLNTHLVFTIVDEVVGVLFPGT</sequence>
<gene>
    <name evidence="1" type="ORF">OPT61_g1354</name>
</gene>
<dbReference type="EMBL" id="JAPHNI010000052">
    <property type="protein sequence ID" value="KAJ8117454.1"/>
    <property type="molecule type" value="Genomic_DNA"/>
</dbReference>
<reference evidence="1" key="1">
    <citation type="submission" date="2022-11" db="EMBL/GenBank/DDBJ databases">
        <title>Genome Sequence of Boeremia exigua.</title>
        <authorList>
            <person name="Buettner E."/>
        </authorList>
    </citation>
    <scope>NUCLEOTIDE SEQUENCE</scope>
    <source>
        <strain evidence="1">CU02</strain>
    </source>
</reference>
<accession>A0ACC2IQJ0</accession>
<dbReference type="Proteomes" id="UP001153331">
    <property type="component" value="Unassembled WGS sequence"/>
</dbReference>
<organism evidence="1 2">
    <name type="scientific">Boeremia exigua</name>
    <dbReference type="NCBI Taxonomy" id="749465"/>
    <lineage>
        <taxon>Eukaryota</taxon>
        <taxon>Fungi</taxon>
        <taxon>Dikarya</taxon>
        <taxon>Ascomycota</taxon>
        <taxon>Pezizomycotina</taxon>
        <taxon>Dothideomycetes</taxon>
        <taxon>Pleosporomycetidae</taxon>
        <taxon>Pleosporales</taxon>
        <taxon>Pleosporineae</taxon>
        <taxon>Didymellaceae</taxon>
        <taxon>Boeremia</taxon>
    </lineage>
</organism>
<name>A0ACC2IQJ0_9PLEO</name>
<evidence type="ECO:0000313" key="2">
    <source>
        <dbReference type="Proteomes" id="UP001153331"/>
    </source>
</evidence>
<proteinExistence type="predicted"/>
<evidence type="ECO:0000313" key="1">
    <source>
        <dbReference type="EMBL" id="KAJ8117454.1"/>
    </source>
</evidence>